<evidence type="ECO:0000256" key="2">
    <source>
        <dbReference type="ARBA" id="ARBA00003906"/>
    </source>
</evidence>
<dbReference type="GO" id="GO:0004591">
    <property type="term" value="F:oxoglutarate dehydrogenase (succinyl-transferring) activity"/>
    <property type="evidence" value="ECO:0007669"/>
    <property type="project" value="UniProtKB-EC"/>
</dbReference>
<dbReference type="SUPFAM" id="SSF52518">
    <property type="entry name" value="Thiamin diphosphate-binding fold (THDP-binding)"/>
    <property type="match status" value="2"/>
</dbReference>
<dbReference type="PANTHER" id="PTHR23152:SF4">
    <property type="entry name" value="2-OXOADIPATE DEHYDROGENASE COMPLEX COMPONENT E1"/>
    <property type="match status" value="1"/>
</dbReference>
<keyword evidence="4 8" id="KW-0560">Oxidoreductase</keyword>
<dbReference type="EC" id="1.2.4.2" evidence="3"/>
<dbReference type="InterPro" id="IPR005475">
    <property type="entry name" value="Transketolase-like_Pyr-bd"/>
</dbReference>
<dbReference type="GO" id="GO:0005829">
    <property type="term" value="C:cytosol"/>
    <property type="evidence" value="ECO:0007669"/>
    <property type="project" value="TreeGrafter"/>
</dbReference>
<evidence type="ECO:0000256" key="4">
    <source>
        <dbReference type="ARBA" id="ARBA00023002"/>
    </source>
</evidence>
<accession>A0AAI9IDV0</accession>
<dbReference type="PIRSF" id="PIRSF000157">
    <property type="entry name" value="Oxoglu_dh_E1"/>
    <property type="match status" value="1"/>
</dbReference>
<dbReference type="Proteomes" id="UP000006772">
    <property type="component" value="Unassembled WGS sequence"/>
</dbReference>
<dbReference type="InterPro" id="IPR011603">
    <property type="entry name" value="2oxoglutarate_DH_E1"/>
</dbReference>
<dbReference type="InterPro" id="IPR042179">
    <property type="entry name" value="KGD_C_sf"/>
</dbReference>
<dbReference type="NCBIfam" id="NF006914">
    <property type="entry name" value="PRK09404.1"/>
    <property type="match status" value="1"/>
</dbReference>
<comment type="function">
    <text evidence="2">E1 component of the 2-oxoglutarate dehydrogenase (OGDH) complex which catalyzes the decarboxylation of 2-oxoglutarate, the first step in the conversion of 2-oxoglutarate to succinyl-CoA and CO(2).</text>
</comment>
<dbReference type="GO" id="GO:0045252">
    <property type="term" value="C:oxoglutarate dehydrogenase complex"/>
    <property type="evidence" value="ECO:0007669"/>
    <property type="project" value="TreeGrafter"/>
</dbReference>
<evidence type="ECO:0000256" key="3">
    <source>
        <dbReference type="ARBA" id="ARBA00012280"/>
    </source>
</evidence>
<dbReference type="Gene3D" id="3.40.50.11610">
    <property type="entry name" value="Multifunctional 2-oxoglutarate metabolism enzyme, C-terminal domain"/>
    <property type="match status" value="1"/>
</dbReference>
<evidence type="ECO:0000259" key="7">
    <source>
        <dbReference type="SMART" id="SM00861"/>
    </source>
</evidence>
<dbReference type="Pfam" id="PF02779">
    <property type="entry name" value="Transket_pyr"/>
    <property type="match status" value="1"/>
</dbReference>
<dbReference type="InterPro" id="IPR031717">
    <property type="entry name" value="ODO-1/KGD_C"/>
</dbReference>
<feature type="compositionally biased region" description="Low complexity" evidence="6">
    <location>
        <begin position="454"/>
        <end position="467"/>
    </location>
</feature>
<organism evidence="8 9">
    <name type="scientific">Herbaspirillum frisingense GSF30</name>
    <dbReference type="NCBI Taxonomy" id="864073"/>
    <lineage>
        <taxon>Bacteria</taxon>
        <taxon>Pseudomonadati</taxon>
        <taxon>Pseudomonadota</taxon>
        <taxon>Betaproteobacteria</taxon>
        <taxon>Burkholderiales</taxon>
        <taxon>Oxalobacteraceae</taxon>
        <taxon>Herbaspirillum</taxon>
    </lineage>
</organism>
<dbReference type="Gene3D" id="3.40.50.12470">
    <property type="match status" value="1"/>
</dbReference>
<evidence type="ECO:0000256" key="1">
    <source>
        <dbReference type="ARBA" id="ARBA00001964"/>
    </source>
</evidence>
<dbReference type="GO" id="GO:0006099">
    <property type="term" value="P:tricarboxylic acid cycle"/>
    <property type="evidence" value="ECO:0007669"/>
    <property type="project" value="TreeGrafter"/>
</dbReference>
<dbReference type="Pfam" id="PF16870">
    <property type="entry name" value="OxoGdeHyase_C"/>
    <property type="match status" value="1"/>
</dbReference>
<dbReference type="InterPro" id="IPR001017">
    <property type="entry name" value="DH_E1"/>
</dbReference>
<comment type="cofactor">
    <cofactor evidence="1">
        <name>thiamine diphosphate</name>
        <dbReference type="ChEBI" id="CHEBI:58937"/>
    </cofactor>
</comment>
<dbReference type="RefSeq" id="WP_006463917.1">
    <property type="nucleotide sequence ID" value="NZ_AEEC02000017.1"/>
</dbReference>
<feature type="region of interest" description="Disordered" evidence="6">
    <location>
        <begin position="447"/>
        <end position="482"/>
    </location>
</feature>
<dbReference type="AlphaFoldDB" id="A0AAI9IDV0"/>
<dbReference type="EMBL" id="AEEC02000017">
    <property type="protein sequence ID" value="EOA04302.1"/>
    <property type="molecule type" value="Genomic_DNA"/>
</dbReference>
<proteinExistence type="predicted"/>
<dbReference type="Pfam" id="PF00676">
    <property type="entry name" value="E1_dh"/>
    <property type="match status" value="1"/>
</dbReference>
<feature type="domain" description="Transketolase-like pyrimidine-binding" evidence="7">
    <location>
        <begin position="524"/>
        <end position="721"/>
    </location>
</feature>
<dbReference type="Gene3D" id="3.40.50.970">
    <property type="match status" value="1"/>
</dbReference>
<evidence type="ECO:0000313" key="9">
    <source>
        <dbReference type="Proteomes" id="UP000006772"/>
    </source>
</evidence>
<dbReference type="PANTHER" id="PTHR23152">
    <property type="entry name" value="2-OXOGLUTARATE DEHYDROGENASE"/>
    <property type="match status" value="1"/>
</dbReference>
<name>A0AAI9IDV0_9BURK</name>
<evidence type="ECO:0000313" key="8">
    <source>
        <dbReference type="EMBL" id="EOA04302.1"/>
    </source>
</evidence>
<dbReference type="GO" id="GO:0030976">
    <property type="term" value="F:thiamine pyrophosphate binding"/>
    <property type="evidence" value="ECO:0007669"/>
    <property type="project" value="InterPro"/>
</dbReference>
<dbReference type="SMART" id="SM00861">
    <property type="entry name" value="Transket_pyr"/>
    <property type="match status" value="1"/>
</dbReference>
<protein>
    <recommendedName>
        <fullName evidence="3">oxoglutarate dehydrogenase (succinyl-transferring)</fullName>
        <ecNumber evidence="3">1.2.4.2</ecNumber>
    </recommendedName>
</protein>
<dbReference type="InterPro" id="IPR029061">
    <property type="entry name" value="THDP-binding"/>
</dbReference>
<evidence type="ECO:0000256" key="5">
    <source>
        <dbReference type="ARBA" id="ARBA00023052"/>
    </source>
</evidence>
<dbReference type="Gene3D" id="1.10.287.1150">
    <property type="entry name" value="TPP helical domain"/>
    <property type="match status" value="1"/>
</dbReference>
<keyword evidence="5" id="KW-0786">Thiamine pyrophosphate</keyword>
<dbReference type="NCBIfam" id="TIGR00239">
    <property type="entry name" value="2oxo_dh_E1"/>
    <property type="match status" value="1"/>
</dbReference>
<evidence type="ECO:0000256" key="6">
    <source>
        <dbReference type="SAM" id="MobiDB-lite"/>
    </source>
</evidence>
<comment type="caution">
    <text evidence="8">The sequence shown here is derived from an EMBL/GenBank/DDBJ whole genome shotgun (WGS) entry which is preliminary data.</text>
</comment>
<reference evidence="8 9" key="1">
    <citation type="journal article" date="2013" name="Front. Microbiol.">
        <title>The genome of the endophytic bacterium H. frisingense GSF30(T) identifies diverse strategies in the Herbaspirillum genus to interact with plants.</title>
        <authorList>
            <person name="Straub D."/>
            <person name="Rothballer M."/>
            <person name="Hartmann A."/>
            <person name="Ludewig U."/>
        </authorList>
    </citation>
    <scope>NUCLEOTIDE SEQUENCE [LARGE SCALE GENOMIC DNA]</scope>
    <source>
        <strain evidence="8 9">GSF30</strain>
    </source>
</reference>
<sequence length="871" mass="94955">MPLHSPSSLGQTSSTARQALAHARIQSFIDAYRNEGYRIADIDPLGTISVPDIAALLPQTHGLEDEDIALAQHRFLDGLGLTNVKELTHHLSRLFCGPLALDCSGVRDEPRRQWLLARLAARDPGAEPQAQERAAILARLAAAEQWENYLQQDYPQAKRFSLEGCESLLLLMDTLVERCSFYQLDKLFFAMPHRGRLNLLVNLMQMPAAEIVAYFDASKTTPAAASAVDLPYHLGAEAVRHTALGQVGLFLAHNPSHLESAYPVLLGMARGYRASHPQAAPPASVVIHGDAAFCGQGVVMESLKLAQHPGYDVGGTVHVIVNNQIGFTTPNPLDPENHGYCTDIARIVGAPVLHVNADQPEAVLRAARIAFDYRMQFHADVVIDLVGYRRWGHAEQDTATVTQPLLHGFIDKHPSVTRLYAQSGWPGSDAGAALLATSSQQALTAFRASRPGHTAASAATSTSTSTSERTQDKTSEAAAAPSLNQMRQWVERMTRLPAGFEPHPAIVKLIAQWQHSVAAPEHPCSWNFAENMAYASLLSAGHGVRISGMDVQRGTFMQRHAVWHAVDEAQAQQRSFLPLREVAAPRASLEVINSPLSEEAVVGFEYGFSVQARPDALTIWEAQFGDFVNGAQIMIDQYITSGRGKWGYASALTMLLPHGYEGVGPEHSTGYLSRMLLLCAGQNIRVAYPSSSAQWFHLLRDQALHADRPLVVFTPKSVLHGEPRASSPLSDLLEQGFQPLLGDPEGPQASAVRRVVLCSGKVRYDLADARASAQDQDTALLPVEQLYPFPTAQLGDVLRSYPQLQEVVWVQEEERNQGAWLCVRDAIEAALPETVRLRAVYRPDTASGPTASKASHYAQQASLVQAVFAQG</sequence>
<gene>
    <name evidence="8" type="primary">sucA</name>
    <name evidence="8" type="ORF">HFRIS_013494</name>
</gene>